<feature type="non-terminal residue" evidence="1">
    <location>
        <position position="1"/>
    </location>
</feature>
<accession>A0A3M2WGE3</accession>
<gene>
    <name evidence="1" type="ORF">APX70_02410</name>
</gene>
<protein>
    <submittedName>
        <fullName evidence="1">Uncharacterized protein</fullName>
    </submittedName>
</protein>
<reference evidence="1 2" key="1">
    <citation type="submission" date="2018-08" db="EMBL/GenBank/DDBJ databases">
        <title>Recombination of ecologically and evolutionarily significant loci maintains genetic cohesion in the Pseudomonas syringae species complex.</title>
        <authorList>
            <person name="Dillon M."/>
            <person name="Thakur S."/>
            <person name="Almeida R.N.D."/>
            <person name="Weir B.S."/>
            <person name="Guttman D.S."/>
        </authorList>
    </citation>
    <scope>NUCLEOTIDE SEQUENCE [LARGE SCALE GENOMIC DNA]</scope>
    <source>
        <strain evidence="1 2">88_10</strain>
    </source>
</reference>
<dbReference type="Proteomes" id="UP000282378">
    <property type="component" value="Unassembled WGS sequence"/>
</dbReference>
<organism evidence="1 2">
    <name type="scientific">Pseudomonas syringae pv. maculicola</name>
    <dbReference type="NCBI Taxonomy" id="59511"/>
    <lineage>
        <taxon>Bacteria</taxon>
        <taxon>Pseudomonadati</taxon>
        <taxon>Pseudomonadota</taxon>
        <taxon>Gammaproteobacteria</taxon>
        <taxon>Pseudomonadales</taxon>
        <taxon>Pseudomonadaceae</taxon>
        <taxon>Pseudomonas</taxon>
    </lineage>
</organism>
<dbReference type="EMBL" id="RBNL01003459">
    <property type="protein sequence ID" value="RML50607.1"/>
    <property type="molecule type" value="Genomic_DNA"/>
</dbReference>
<comment type="caution">
    <text evidence="1">The sequence shown here is derived from an EMBL/GenBank/DDBJ whole genome shotgun (WGS) entry which is preliminary data.</text>
</comment>
<sequence>LVGVIVNGMTDFSGFKHAQLLMSDGSMTPDEECDHRLPASVNPRSLDSTFICADG</sequence>
<evidence type="ECO:0000313" key="2">
    <source>
        <dbReference type="Proteomes" id="UP000282378"/>
    </source>
</evidence>
<evidence type="ECO:0000313" key="1">
    <source>
        <dbReference type="EMBL" id="RML50607.1"/>
    </source>
</evidence>
<name>A0A3M2WGE3_PSEYM</name>
<dbReference type="AlphaFoldDB" id="A0A3M2WGE3"/>
<proteinExistence type="predicted"/>